<reference evidence="2 3" key="1">
    <citation type="journal article" date="2020" name="Int. J. Syst. Evol. Microbiol.">
        <title>Novel acetic acid bacteria from cider fermentations: Acetobacter conturbans sp. nov. and Acetobacter fallax sp. nov.</title>
        <authorList>
            <person name="Sombolestani A.S."/>
            <person name="Cleenwerck I."/>
            <person name="Cnockaert M."/>
            <person name="Borremans W."/>
            <person name="Wieme A.D."/>
            <person name="De Vuyst L."/>
            <person name="Vandamme P."/>
        </authorList>
    </citation>
    <scope>NUCLEOTIDE SEQUENCE [LARGE SCALE GENOMIC DNA]</scope>
    <source>
        <strain evidence="2 3">LMG 1627</strain>
    </source>
</reference>
<evidence type="ECO:0000313" key="3">
    <source>
        <dbReference type="Proteomes" id="UP000631653"/>
    </source>
</evidence>
<accession>A0ABX0JXU4</accession>
<dbReference type="SUPFAM" id="SSF51294">
    <property type="entry name" value="Hedgehog/intein (Hint) domain"/>
    <property type="match status" value="1"/>
</dbReference>
<evidence type="ECO:0000313" key="2">
    <source>
        <dbReference type="EMBL" id="NHN88322.1"/>
    </source>
</evidence>
<sequence>MVTTATTTQYAAYTSGAGTEASPYVLASSSGTVTLQPGKYYVLEDGASIGTAVIKEYNASGSTGGINVNGAHLTVDSDGTTSVAGTINMNGKGSSLVLNNETGKWSYEANLAGEDISAGGDQYYTYPALQNATITNFGSGSSICTNNVPGGLGSTIGINSSYVNSSTLILKKSSSIPVTASSSNPNANAGSGYYGISVTGVGGTYSKPSCSQQFYTNKGGDCIQGCFLPGSHILTRTGEKAVETLVEGDEIAVIENGETVFRPLAWLGRSHADVAALGFDVDAYPVRIRKDAFGEGAPHRDLVVTSEHCIHIDGRFTPVRMLVNGRSIAIDRSITAYDFYHVELEQHGVIVSEGLETESYLDTGNRGTFENSTIRTMRPHFAGGVVIAGGKSWERDAGAPLVTDRATVEPIWNILAARAETLSFPGIDTTSTETTTDPDLRLVSEDGREMRPVRHMGNTYCFMVPSSIADVRIVTRTARPTDMIGPFCDDRRHLGVVVGEVAVTNGRDRRPLNAHLSNEELDGWQAYEGGVGRWTAGNALLSLNGAGEGLFARMIEIEVLAAGPYAIDSAVSGGVQVA</sequence>
<comment type="caution">
    <text evidence="2">The sequence shown here is derived from an EMBL/GenBank/DDBJ whole genome shotgun (WGS) entry which is preliminary data.</text>
</comment>
<name>A0ABX0JXU4_9PROT</name>
<dbReference type="InterPro" id="IPR036844">
    <property type="entry name" value="Hint_dom_sf"/>
</dbReference>
<dbReference type="Proteomes" id="UP000631653">
    <property type="component" value="Unassembled WGS sequence"/>
</dbReference>
<dbReference type="Pfam" id="PF13403">
    <property type="entry name" value="Hint_2"/>
    <property type="match status" value="1"/>
</dbReference>
<proteinExistence type="predicted"/>
<evidence type="ECO:0000259" key="1">
    <source>
        <dbReference type="Pfam" id="PF13403"/>
    </source>
</evidence>
<dbReference type="RefSeq" id="WP_173569618.1">
    <property type="nucleotide sequence ID" value="NZ_WOSY01000005.1"/>
</dbReference>
<dbReference type="InterPro" id="IPR028992">
    <property type="entry name" value="Hedgehog/Intein_dom"/>
</dbReference>
<organism evidence="2 3">
    <name type="scientific">Acetobacter conturbans</name>
    <dbReference type="NCBI Taxonomy" id="1737472"/>
    <lineage>
        <taxon>Bacteria</taxon>
        <taxon>Pseudomonadati</taxon>
        <taxon>Pseudomonadota</taxon>
        <taxon>Alphaproteobacteria</taxon>
        <taxon>Acetobacterales</taxon>
        <taxon>Acetobacteraceae</taxon>
        <taxon>Acetobacter</taxon>
    </lineage>
</organism>
<protein>
    <recommendedName>
        <fullName evidence="1">Hedgehog/Intein (Hint) domain-containing protein</fullName>
    </recommendedName>
</protein>
<keyword evidence="3" id="KW-1185">Reference proteome</keyword>
<gene>
    <name evidence="2" type="ORF">GOB81_06725</name>
</gene>
<dbReference type="EMBL" id="WOSY01000005">
    <property type="protein sequence ID" value="NHN88322.1"/>
    <property type="molecule type" value="Genomic_DNA"/>
</dbReference>
<dbReference type="Gene3D" id="2.170.16.10">
    <property type="entry name" value="Hedgehog/Intein (Hint) domain"/>
    <property type="match status" value="1"/>
</dbReference>
<feature type="domain" description="Hedgehog/Intein (Hint)" evidence="1">
    <location>
        <begin position="226"/>
        <end position="363"/>
    </location>
</feature>